<reference evidence="1" key="2">
    <citation type="submission" date="2025-09" db="UniProtKB">
        <authorList>
            <consortium name="EnsemblPlants"/>
        </authorList>
    </citation>
    <scope>IDENTIFICATION</scope>
</reference>
<sequence length="117" mass="12611">MSCRKTSAISLLVVALLFSSILSPRLPTACARHVVSLKDIRQAGHVAGDDAGKATPHPVVASAGGSQPPETVEMRGATKHHHRDAAAELNGMLKRDYAYRASRRKPIHNDEPLEDEP</sequence>
<dbReference type="EnsemblPlants" id="AVESA.00010b.r2.2DG0377710.1">
    <property type="protein sequence ID" value="AVESA.00010b.r2.2DG0377710.1.CDS"/>
    <property type="gene ID" value="AVESA.00010b.r2.2DG0377710"/>
</dbReference>
<evidence type="ECO:0000313" key="1">
    <source>
        <dbReference type="EnsemblPlants" id="AVESA.00010b.r2.2DG0377710.1.CDS"/>
    </source>
</evidence>
<evidence type="ECO:0000313" key="2">
    <source>
        <dbReference type="Proteomes" id="UP001732700"/>
    </source>
</evidence>
<proteinExistence type="predicted"/>
<protein>
    <submittedName>
        <fullName evidence="1">Uncharacterized protein</fullName>
    </submittedName>
</protein>
<organism evidence="1 2">
    <name type="scientific">Avena sativa</name>
    <name type="common">Oat</name>
    <dbReference type="NCBI Taxonomy" id="4498"/>
    <lineage>
        <taxon>Eukaryota</taxon>
        <taxon>Viridiplantae</taxon>
        <taxon>Streptophyta</taxon>
        <taxon>Embryophyta</taxon>
        <taxon>Tracheophyta</taxon>
        <taxon>Spermatophyta</taxon>
        <taxon>Magnoliopsida</taxon>
        <taxon>Liliopsida</taxon>
        <taxon>Poales</taxon>
        <taxon>Poaceae</taxon>
        <taxon>BOP clade</taxon>
        <taxon>Pooideae</taxon>
        <taxon>Poodae</taxon>
        <taxon>Poeae</taxon>
        <taxon>Poeae Chloroplast Group 1 (Aveneae type)</taxon>
        <taxon>Aveninae</taxon>
        <taxon>Avena</taxon>
    </lineage>
</organism>
<accession>A0ACD5V4D0</accession>
<reference evidence="1" key="1">
    <citation type="submission" date="2021-05" db="EMBL/GenBank/DDBJ databases">
        <authorList>
            <person name="Scholz U."/>
            <person name="Mascher M."/>
            <person name="Fiebig A."/>
        </authorList>
    </citation>
    <scope>NUCLEOTIDE SEQUENCE [LARGE SCALE GENOMIC DNA]</scope>
</reference>
<dbReference type="Proteomes" id="UP001732700">
    <property type="component" value="Chromosome 2D"/>
</dbReference>
<keyword evidence="2" id="KW-1185">Reference proteome</keyword>
<name>A0ACD5V4D0_AVESA</name>